<dbReference type="Gene3D" id="3.40.50.620">
    <property type="entry name" value="HUPs"/>
    <property type="match status" value="2"/>
</dbReference>
<dbReference type="InterPro" id="IPR009008">
    <property type="entry name" value="Val/Leu/Ile-tRNA-synth_edit"/>
</dbReference>
<keyword evidence="5 10" id="KW-0067">ATP-binding</keyword>
<evidence type="ECO:0000256" key="7">
    <source>
        <dbReference type="ARBA" id="ARBA00023146"/>
    </source>
</evidence>
<comment type="similarity">
    <text evidence="1 10">Belongs to the class-I aminoacyl-tRNA synthetase family. IleS type 1 subfamily.</text>
</comment>
<dbReference type="SUPFAM" id="SSF52374">
    <property type="entry name" value="Nucleotidylyl transferase"/>
    <property type="match status" value="1"/>
</dbReference>
<comment type="function">
    <text evidence="8 10">Catalyzes the attachment of isoleucine to tRNA(Ile). As IleRS can inadvertently accommodate and process structurally similar amino acids such as valine, to avoid such errors it has two additional distinct tRNA(Ile)-dependent editing activities. One activity is designated as 'pretransfer' editing and involves the hydrolysis of activated Val-AMP. The other activity is designated 'posttransfer' editing and involves deacylation of mischarged Val-tRNA(Ile).</text>
</comment>
<dbReference type="HAMAP" id="MF_02002">
    <property type="entry name" value="Ile_tRNA_synth_type1"/>
    <property type="match status" value="1"/>
</dbReference>
<keyword evidence="7 10" id="KW-0030">Aminoacyl-tRNA synthetase</keyword>
<dbReference type="NCBIfam" id="TIGR00392">
    <property type="entry name" value="ileS"/>
    <property type="match status" value="1"/>
</dbReference>
<evidence type="ECO:0000313" key="14">
    <source>
        <dbReference type="EMBL" id="MDO8063956.1"/>
    </source>
</evidence>
<dbReference type="Pfam" id="PF08264">
    <property type="entry name" value="Anticodon_1"/>
    <property type="match status" value="1"/>
</dbReference>
<feature type="domain" description="Aminoacyl-tRNA synthetase class Ia" evidence="12">
    <location>
        <begin position="33"/>
        <end position="638"/>
    </location>
</feature>
<feature type="binding site" evidence="10">
    <location>
        <position position="915"/>
    </location>
    <ligand>
        <name>Zn(2+)</name>
        <dbReference type="ChEBI" id="CHEBI:29105"/>
    </ligand>
</feature>
<feature type="binding site" evidence="10">
    <location>
        <position position="898"/>
    </location>
    <ligand>
        <name>Zn(2+)</name>
        <dbReference type="ChEBI" id="CHEBI:29105"/>
    </ligand>
</feature>
<keyword evidence="15" id="KW-1185">Reference proteome</keyword>
<dbReference type="CDD" id="cd07960">
    <property type="entry name" value="Anticodon_Ia_Ile_BEm"/>
    <property type="match status" value="1"/>
</dbReference>
<dbReference type="PRINTS" id="PR00984">
    <property type="entry name" value="TRNASYNTHILE"/>
</dbReference>
<evidence type="ECO:0000259" key="13">
    <source>
        <dbReference type="Pfam" id="PF08264"/>
    </source>
</evidence>
<dbReference type="PANTHER" id="PTHR42765">
    <property type="entry name" value="SOLEUCYL-TRNA SYNTHETASE"/>
    <property type="match status" value="1"/>
</dbReference>
<dbReference type="InterPro" id="IPR033708">
    <property type="entry name" value="Anticodon_Ile_BEm"/>
</dbReference>
<evidence type="ECO:0000256" key="5">
    <source>
        <dbReference type="ARBA" id="ARBA00022840"/>
    </source>
</evidence>
<evidence type="ECO:0000256" key="11">
    <source>
        <dbReference type="SAM" id="MobiDB-lite"/>
    </source>
</evidence>
<dbReference type="Gene3D" id="1.10.730.20">
    <property type="match status" value="1"/>
</dbReference>
<comment type="catalytic activity">
    <reaction evidence="9 10">
        <text>tRNA(Ile) + L-isoleucine + ATP = L-isoleucyl-tRNA(Ile) + AMP + diphosphate</text>
        <dbReference type="Rhea" id="RHEA:11060"/>
        <dbReference type="Rhea" id="RHEA-COMP:9666"/>
        <dbReference type="Rhea" id="RHEA-COMP:9695"/>
        <dbReference type="ChEBI" id="CHEBI:30616"/>
        <dbReference type="ChEBI" id="CHEBI:33019"/>
        <dbReference type="ChEBI" id="CHEBI:58045"/>
        <dbReference type="ChEBI" id="CHEBI:78442"/>
        <dbReference type="ChEBI" id="CHEBI:78528"/>
        <dbReference type="ChEBI" id="CHEBI:456215"/>
        <dbReference type="EC" id="6.1.1.5"/>
    </reaction>
</comment>
<evidence type="ECO:0000313" key="15">
    <source>
        <dbReference type="Proteomes" id="UP001170683"/>
    </source>
</evidence>
<feature type="region of interest" description="Disordered" evidence="11">
    <location>
        <begin position="1"/>
        <end position="20"/>
    </location>
</feature>
<evidence type="ECO:0000256" key="4">
    <source>
        <dbReference type="ARBA" id="ARBA00022741"/>
    </source>
</evidence>
<dbReference type="InterPro" id="IPR009080">
    <property type="entry name" value="tRNAsynth_Ia_anticodon-bd"/>
</dbReference>
<feature type="binding site" evidence="10">
    <location>
        <position position="558"/>
    </location>
    <ligand>
        <name>L-isoleucyl-5'-AMP</name>
        <dbReference type="ChEBI" id="CHEBI:178002"/>
    </ligand>
</feature>
<evidence type="ECO:0000256" key="10">
    <source>
        <dbReference type="HAMAP-Rule" id="MF_02002"/>
    </source>
</evidence>
<dbReference type="RefSeq" id="WP_304514164.1">
    <property type="nucleotide sequence ID" value="NZ_JAOSIQ010000003.1"/>
</dbReference>
<dbReference type="InterPro" id="IPR001412">
    <property type="entry name" value="aa-tRNA-synth_I_CS"/>
</dbReference>
<dbReference type="InterPro" id="IPR023585">
    <property type="entry name" value="Ile-tRNA-ligase_type1"/>
</dbReference>
<dbReference type="SUPFAM" id="SSF50677">
    <property type="entry name" value="ValRS/IleRS/LeuRS editing domain"/>
    <property type="match status" value="1"/>
</dbReference>
<comment type="cofactor">
    <cofactor evidence="10">
        <name>Zn(2+)</name>
        <dbReference type="ChEBI" id="CHEBI:29105"/>
    </cofactor>
    <text evidence="10">Binds 1 zinc ion per subunit.</text>
</comment>
<feature type="short sequence motif" description="'KMSKS' region" evidence="10">
    <location>
        <begin position="599"/>
        <end position="603"/>
    </location>
</feature>
<dbReference type="PROSITE" id="PS00178">
    <property type="entry name" value="AA_TRNA_LIGASE_I"/>
    <property type="match status" value="1"/>
</dbReference>
<accession>A0ABT9D4R3</accession>
<keyword evidence="10" id="KW-0479">Metal-binding</keyword>
<feature type="binding site" evidence="10">
    <location>
        <position position="901"/>
    </location>
    <ligand>
        <name>Zn(2+)</name>
        <dbReference type="ChEBI" id="CHEBI:29105"/>
    </ligand>
</feature>
<feature type="binding site" evidence="10">
    <location>
        <position position="602"/>
    </location>
    <ligand>
        <name>ATP</name>
        <dbReference type="ChEBI" id="CHEBI:30616"/>
    </ligand>
</feature>
<evidence type="ECO:0000256" key="8">
    <source>
        <dbReference type="ARBA" id="ARBA00025217"/>
    </source>
</evidence>
<dbReference type="GO" id="GO:0004822">
    <property type="term" value="F:isoleucine-tRNA ligase activity"/>
    <property type="evidence" value="ECO:0007669"/>
    <property type="project" value="UniProtKB-EC"/>
</dbReference>
<gene>
    <name evidence="10 14" type="primary">ileS</name>
    <name evidence="14" type="ORF">OC701_00500</name>
</gene>
<dbReference type="InterPro" id="IPR013155">
    <property type="entry name" value="M/V/L/I-tRNA-synth_anticd-bd"/>
</dbReference>
<dbReference type="InterPro" id="IPR002301">
    <property type="entry name" value="Ile-tRNA-ligase"/>
</dbReference>
<evidence type="ECO:0000256" key="6">
    <source>
        <dbReference type="ARBA" id="ARBA00022917"/>
    </source>
</evidence>
<dbReference type="SUPFAM" id="SSF47323">
    <property type="entry name" value="Anticodon-binding domain of a subclass of class I aminoacyl-tRNA synthetases"/>
    <property type="match status" value="1"/>
</dbReference>
<reference evidence="14 15" key="1">
    <citation type="journal article" date="2023" name="Int. J. Syst. Evol. Microbiol.">
        <title>The observation of taxonomic boundaries for the 16SrII and 16SrXXV phytoplasmas using genome-based delimitation.</title>
        <authorList>
            <person name="Rodrigues Jardim B."/>
            <person name="Tran-Nguyen L.T.T."/>
            <person name="Gambley C."/>
            <person name="Al-Sadi A.M."/>
            <person name="Al-Subhi A.M."/>
            <person name="Foissac X."/>
            <person name="Salar P."/>
            <person name="Cai H."/>
            <person name="Yang J.Y."/>
            <person name="Davis R."/>
            <person name="Jones L."/>
            <person name="Rodoni B."/>
            <person name="Constable F.E."/>
        </authorList>
    </citation>
    <scope>NUCLEOTIDE SEQUENCE [LARGE SCALE GENOMIC DNA]</scope>
    <source>
        <strain evidence="14">BAWM-225</strain>
    </source>
</reference>
<evidence type="ECO:0000256" key="2">
    <source>
        <dbReference type="ARBA" id="ARBA00022490"/>
    </source>
</evidence>
<evidence type="ECO:0000256" key="3">
    <source>
        <dbReference type="ARBA" id="ARBA00022598"/>
    </source>
</evidence>
<comment type="subunit">
    <text evidence="10">Monomer.</text>
</comment>
<feature type="domain" description="Methionyl/Valyl/Leucyl/Isoleucyl-tRNA synthetase anticodon-binding" evidence="13">
    <location>
        <begin position="683"/>
        <end position="849"/>
    </location>
</feature>
<keyword evidence="10" id="KW-0862">Zinc</keyword>
<dbReference type="CDD" id="cd00818">
    <property type="entry name" value="IleRS_core"/>
    <property type="match status" value="1"/>
</dbReference>
<dbReference type="InterPro" id="IPR002300">
    <property type="entry name" value="aa-tRNA-synth_Ia"/>
</dbReference>
<feature type="binding site" evidence="10">
    <location>
        <position position="918"/>
    </location>
    <ligand>
        <name>Zn(2+)</name>
        <dbReference type="ChEBI" id="CHEBI:29105"/>
    </ligand>
</feature>
<name>A0ABT9D4R3_9MOLU</name>
<protein>
    <recommendedName>
        <fullName evidence="10">Isoleucine--tRNA ligase</fullName>
        <ecNumber evidence="10">6.1.1.5</ecNumber>
    </recommendedName>
    <alternativeName>
        <fullName evidence="10">Isoleucyl-tRNA synthetase</fullName>
        <shortName evidence="10">IleRS</shortName>
    </alternativeName>
</protein>
<dbReference type="PANTHER" id="PTHR42765:SF1">
    <property type="entry name" value="ISOLEUCINE--TRNA LIGASE, MITOCHONDRIAL"/>
    <property type="match status" value="1"/>
</dbReference>
<evidence type="ECO:0000256" key="1">
    <source>
        <dbReference type="ARBA" id="ARBA00006887"/>
    </source>
</evidence>
<keyword evidence="2 10" id="KW-0963">Cytoplasm</keyword>
<organism evidence="14 15">
    <name type="scientific">Candidatus Phytoplasma bonamiae</name>
    <dbReference type="NCBI Taxonomy" id="2982626"/>
    <lineage>
        <taxon>Bacteria</taxon>
        <taxon>Bacillati</taxon>
        <taxon>Mycoplasmatota</taxon>
        <taxon>Mollicutes</taxon>
        <taxon>Acholeplasmatales</taxon>
        <taxon>Acholeplasmataceae</taxon>
        <taxon>Candidatus Phytoplasma</taxon>
        <taxon>16SrII (Peanut WB group)</taxon>
    </lineage>
</organism>
<comment type="subcellular location">
    <subcellularLocation>
        <location evidence="10">Cytoplasm</location>
    </subcellularLocation>
</comment>
<keyword evidence="3 10" id="KW-0436">Ligase</keyword>
<dbReference type="Proteomes" id="UP001170683">
    <property type="component" value="Unassembled WGS sequence"/>
</dbReference>
<keyword evidence="6 10" id="KW-0648">Protein biosynthesis</keyword>
<feature type="short sequence motif" description="'HIGH' region" evidence="10">
    <location>
        <begin position="62"/>
        <end position="72"/>
    </location>
</feature>
<comment type="domain">
    <text evidence="10">IleRS has two distinct active sites: one for aminoacylation and one for editing. The misactivated valine is translocated from the active site to the editing site, which sterically excludes the correctly activated isoleucine. The single editing site contains two valyl binding pockets, one specific for each substrate (Val-AMP or Val-tRNA(Ile)).</text>
</comment>
<dbReference type="EC" id="6.1.1.5" evidence="10"/>
<dbReference type="Pfam" id="PF00133">
    <property type="entry name" value="tRNA-synt_1"/>
    <property type="match status" value="1"/>
</dbReference>
<dbReference type="EMBL" id="JAOSIQ010000003">
    <property type="protein sequence ID" value="MDO8063956.1"/>
    <property type="molecule type" value="Genomic_DNA"/>
</dbReference>
<comment type="caution">
    <text evidence="14">The sequence shown here is derived from an EMBL/GenBank/DDBJ whole genome shotgun (WGS) entry which is preliminary data.</text>
</comment>
<evidence type="ECO:0000256" key="9">
    <source>
        <dbReference type="ARBA" id="ARBA00048359"/>
    </source>
</evidence>
<evidence type="ECO:0000259" key="12">
    <source>
        <dbReference type="Pfam" id="PF00133"/>
    </source>
</evidence>
<sequence>MNQKDKHYTNTLSMPKTDFPMRGNLPQKELEIEKYWHQIDLYQKNLKKNQKNPTFILHDGPPYANGDIHIGHALNKILKDFILRFKTMQGHNAPYIPGWDTHGLPIEIAVLKKNYQNKNLTTNLFNEECKKFAFDFIQKQKENFKRLGILGDWDNPYLTCDNKYIANQIRIFAKMLEKKLIFKQLKPVYWSTYLNSSLAESEIEYHKHQTWSIFATFKIINNEYKDFEQNVQFIVWTTNPWTLSSNEAICVNPKSQYYLINVNKNQKYIIGAKVLKKLQIKFNWHKIEIIKVLTGQQLENLQYENTLFNKTKKIILGEFVSDQEGTGLVSISPGHGQEDFLIGQKYNLEISLSIDKKGNMTELSPQYQGIFFQTANDLIIEDLKKLGLLIKAELIEHLYPHDNRINKPIVFLALSQWFIDIQSIKKELLKEIKNIKWFPLWGEQKMYNMIINREDWNISRQRKWGVPIPILYDENQKPILDIQIIKHFADLFEKYGKSIWHEWEISKLLPEQYIKKNNKYHLFTKDTNILDVWFDSGTSYNVIQNISSNFFPTDLYLEGSDQYRGWFNSSLITSVAAFNKAAYRTIITHGFVLDGQGQKMSKSKKNIIEPQSIIKQSGADILRLWVASTNYKNDVRIDHSILKQIEEKYRKIRNTLRFMLGNLYDFNIQTNYISFQKRTSLHKLIILEFKQIIKQIIKAYETYNFEKIISLIYPFITTKISAFYLDFAKDILYIEMPNCKDRRTIQSNIYDLLLDLLIILTPIIPHTTSEAYNYLNVNQKFKKEDVYLENMPEITQIDNFIDAFKQEDTNSEEQKAYQKFLELRGIILKKLEEARKNQIINKSLEAKIILELTTEYLNAITKLKINNCLHQLFIVSEIQIIESFQIKIKIIKSIGKTCPRCWNVIKNYNTHNELCNRCNLVVKNLIKNNSQLHKQIEN</sequence>
<dbReference type="InterPro" id="IPR014729">
    <property type="entry name" value="Rossmann-like_a/b/a_fold"/>
</dbReference>
<dbReference type="InterPro" id="IPR050081">
    <property type="entry name" value="Ile-tRNA_ligase"/>
</dbReference>
<proteinExistence type="inferred from homology"/>
<keyword evidence="4 10" id="KW-0547">Nucleotide-binding</keyword>
<dbReference type="Gene3D" id="1.10.10.830">
    <property type="entry name" value="Ile-tRNA synthetase CP2 domain-like"/>
    <property type="match status" value="1"/>
</dbReference>